<dbReference type="PANTHER" id="PTHR43027:SF2">
    <property type="entry name" value="TRANSPORT PERMEASE PROTEIN"/>
    <property type="match status" value="1"/>
</dbReference>
<comment type="subcellular location">
    <subcellularLocation>
        <location evidence="1">Membrane</location>
        <topology evidence="1">Multi-pass membrane protein</topology>
    </subcellularLocation>
</comment>
<evidence type="ECO:0000259" key="6">
    <source>
        <dbReference type="Pfam" id="PF12698"/>
    </source>
</evidence>
<accession>A0A174HNG0</accession>
<dbReference type="InterPro" id="IPR013525">
    <property type="entry name" value="ABC2_TM"/>
</dbReference>
<dbReference type="AlphaFoldDB" id="A0A174HNG0"/>
<dbReference type="STRING" id="39482.ERS852491_03168"/>
<keyword evidence="3 5" id="KW-1133">Transmembrane helix</keyword>
<feature type="transmembrane region" description="Helical" evidence="5">
    <location>
        <begin position="186"/>
        <end position="206"/>
    </location>
</feature>
<feature type="domain" description="ABC-2 type transporter transmembrane" evidence="6">
    <location>
        <begin position="22"/>
        <end position="373"/>
    </location>
</feature>
<dbReference type="Gene3D" id="3.40.1710.10">
    <property type="entry name" value="abc type-2 transporter like domain"/>
    <property type="match status" value="1"/>
</dbReference>
<evidence type="ECO:0000256" key="2">
    <source>
        <dbReference type="ARBA" id="ARBA00022692"/>
    </source>
</evidence>
<evidence type="ECO:0000256" key="5">
    <source>
        <dbReference type="SAM" id="Phobius"/>
    </source>
</evidence>
<dbReference type="Proteomes" id="UP000095544">
    <property type="component" value="Unassembled WGS sequence"/>
</dbReference>
<dbReference type="EMBL" id="CYZU01000032">
    <property type="protein sequence ID" value="CUO74837.1"/>
    <property type="molecule type" value="Genomic_DNA"/>
</dbReference>
<dbReference type="InterPro" id="IPR052902">
    <property type="entry name" value="ABC-2_transporter"/>
</dbReference>
<proteinExistence type="predicted"/>
<gene>
    <name evidence="7" type="ORF">ERS852491_03168</name>
</gene>
<evidence type="ECO:0000256" key="4">
    <source>
        <dbReference type="ARBA" id="ARBA00023136"/>
    </source>
</evidence>
<reference evidence="7 8" key="1">
    <citation type="submission" date="2015-09" db="EMBL/GenBank/DDBJ databases">
        <authorList>
            <consortium name="Pathogen Informatics"/>
        </authorList>
    </citation>
    <scope>NUCLEOTIDE SEQUENCE [LARGE SCALE GENOMIC DNA]</scope>
    <source>
        <strain evidence="7 8">2789STDY5834876</strain>
    </source>
</reference>
<evidence type="ECO:0000256" key="1">
    <source>
        <dbReference type="ARBA" id="ARBA00004141"/>
    </source>
</evidence>
<dbReference type="Pfam" id="PF12698">
    <property type="entry name" value="ABC2_membrane_3"/>
    <property type="match status" value="1"/>
</dbReference>
<name>A0A174HNG0_9FIRM</name>
<feature type="transmembrane region" description="Helical" evidence="5">
    <location>
        <begin position="354"/>
        <end position="375"/>
    </location>
</feature>
<evidence type="ECO:0000256" key="3">
    <source>
        <dbReference type="ARBA" id="ARBA00022989"/>
    </source>
</evidence>
<dbReference type="OrthoDB" id="9774039at2"/>
<dbReference type="GO" id="GO:0140359">
    <property type="term" value="F:ABC-type transporter activity"/>
    <property type="evidence" value="ECO:0007669"/>
    <property type="project" value="InterPro"/>
</dbReference>
<evidence type="ECO:0000313" key="7">
    <source>
        <dbReference type="EMBL" id="CUO74837.1"/>
    </source>
</evidence>
<evidence type="ECO:0000313" key="8">
    <source>
        <dbReference type="Proteomes" id="UP000095544"/>
    </source>
</evidence>
<dbReference type="RefSeq" id="WP_050639953.1">
    <property type="nucleotide sequence ID" value="NZ_CABKUE010000007.1"/>
</dbReference>
<keyword evidence="4 5" id="KW-0472">Membrane</keyword>
<feature type="transmembrane region" description="Helical" evidence="5">
    <location>
        <begin position="15"/>
        <end position="35"/>
    </location>
</feature>
<feature type="transmembrane region" description="Helical" evidence="5">
    <location>
        <begin position="262"/>
        <end position="283"/>
    </location>
</feature>
<protein>
    <submittedName>
        <fullName evidence="7">ABC-type uncharacterized transport system, permease component</fullName>
    </submittedName>
</protein>
<dbReference type="GO" id="GO:0016020">
    <property type="term" value="C:membrane"/>
    <property type="evidence" value="ECO:0007669"/>
    <property type="project" value="UniProtKB-SubCell"/>
</dbReference>
<feature type="transmembrane region" description="Helical" evidence="5">
    <location>
        <begin position="227"/>
        <end position="250"/>
    </location>
</feature>
<sequence length="383" mass="41828">MTVFKGYMKIVKANVGLILMYLAIFFGITMMIQAVTKDTGSGSYSAESVRVGIVDEDGGALAKGLKEYLGQFHNLTMIDNNKEKLQESLFYRELEYIVKIPDGFEKECLEDGEKLEVTKVPGSYTSFYVDQQITSFLNSVKTYYAAGYSASDAVDAALDRQEAEITMLDINGNAGELPGYTYYFRYIPYLMMSVLCYVLGNILSAFHKGDIPKRMQACAVSNRRQNLEALLAAGLLGGALWAVCMLGNLVLYGKAFLKSSSIPYYLLNSLAVLLVVLALAYLVGMLTNNTNALNGIVNTVSLGMCFLCGVFVPLDVLNKGVITVAQFLPVYWYEKANDTLAEFGNITGGVRTEVLQAVGIQLVFAAAILCIAMAVSKKKKMGA</sequence>
<feature type="transmembrane region" description="Helical" evidence="5">
    <location>
        <begin position="295"/>
        <end position="314"/>
    </location>
</feature>
<keyword evidence="2 5" id="KW-0812">Transmembrane</keyword>
<dbReference type="PANTHER" id="PTHR43027">
    <property type="entry name" value="DOXORUBICIN RESISTANCE ABC TRANSPORTER PERMEASE PROTEIN DRRC-RELATED"/>
    <property type="match status" value="1"/>
</dbReference>
<organism evidence="7 8">
    <name type="scientific">Faecalicatena contorta</name>
    <dbReference type="NCBI Taxonomy" id="39482"/>
    <lineage>
        <taxon>Bacteria</taxon>
        <taxon>Bacillati</taxon>
        <taxon>Bacillota</taxon>
        <taxon>Clostridia</taxon>
        <taxon>Lachnospirales</taxon>
        <taxon>Lachnospiraceae</taxon>
        <taxon>Faecalicatena</taxon>
    </lineage>
</organism>